<evidence type="ECO:0000313" key="3">
    <source>
        <dbReference type="EMBL" id="KAG7528239.1"/>
    </source>
</evidence>
<keyword evidence="4" id="KW-1185">Reference proteome</keyword>
<feature type="compositionally biased region" description="Low complexity" evidence="1">
    <location>
        <begin position="305"/>
        <end position="324"/>
    </location>
</feature>
<evidence type="ECO:0000256" key="2">
    <source>
        <dbReference type="SAM" id="Phobius"/>
    </source>
</evidence>
<dbReference type="EMBL" id="JABELV010000196">
    <property type="protein sequence ID" value="KAG7528239.1"/>
    <property type="molecule type" value="Genomic_DNA"/>
</dbReference>
<feature type="region of interest" description="Disordered" evidence="1">
    <location>
        <begin position="287"/>
        <end position="344"/>
    </location>
</feature>
<name>A0A8K0JHH5_9TREE</name>
<protein>
    <submittedName>
        <fullName evidence="3">Uncharacterized protein</fullName>
    </submittedName>
</protein>
<keyword evidence="2" id="KW-0812">Transmembrane</keyword>
<dbReference type="AlphaFoldDB" id="A0A8K0JHH5"/>
<accession>A0A8K0JHH5</accession>
<organism evidence="3 4">
    <name type="scientific">Filobasidium floriforme</name>
    <dbReference type="NCBI Taxonomy" id="5210"/>
    <lineage>
        <taxon>Eukaryota</taxon>
        <taxon>Fungi</taxon>
        <taxon>Dikarya</taxon>
        <taxon>Basidiomycota</taxon>
        <taxon>Agaricomycotina</taxon>
        <taxon>Tremellomycetes</taxon>
        <taxon>Filobasidiales</taxon>
        <taxon>Filobasidiaceae</taxon>
        <taxon>Filobasidium</taxon>
    </lineage>
</organism>
<gene>
    <name evidence="3" type="ORF">FFLO_06305</name>
</gene>
<dbReference type="Proteomes" id="UP000812966">
    <property type="component" value="Unassembled WGS sequence"/>
</dbReference>
<keyword evidence="2" id="KW-1133">Transmembrane helix</keyword>
<evidence type="ECO:0000256" key="1">
    <source>
        <dbReference type="SAM" id="MobiDB-lite"/>
    </source>
</evidence>
<reference evidence="3" key="1">
    <citation type="submission" date="2020-04" db="EMBL/GenBank/DDBJ databases">
        <title>Analysis of mating type loci in Filobasidium floriforme.</title>
        <authorList>
            <person name="Nowrousian M."/>
        </authorList>
    </citation>
    <scope>NUCLEOTIDE SEQUENCE</scope>
    <source>
        <strain evidence="3">CBS 6242</strain>
    </source>
</reference>
<keyword evidence="2" id="KW-0472">Membrane</keyword>
<feature type="transmembrane region" description="Helical" evidence="2">
    <location>
        <begin position="29"/>
        <end position="52"/>
    </location>
</feature>
<sequence length="344" mass="37276">MPSDTLPASATLAANTVQSEPQGPRRAAIPIAIVFGLALIGMAWTICFFVRLRKYRVWRKRVQAEEKRTGRKIIHDDDDADDGEREKRRWDRCRNRDAEWGTAGMGTGLSKIHKSLTSSHGQDHDDTITLPEAIYDPTLDQPEPRKAIITLQEDTGCVQLTLAQPVRPNKDETVTATATMTTSSPVPVTTIPKPYPAATAPRKIAGRQLTPCRHDKPLPCVSSPVPASSPVSHPIGYPYATSVGSPNPSIISNASADLSPAPISAPVAQDYRRTTLSQVRYAPSSPSFVSSVFSNPPEGRRAKASRLPPSAISASASGRSNANAPWPVLTREPQRASGWSMYLD</sequence>
<comment type="caution">
    <text evidence="3">The sequence shown here is derived from an EMBL/GenBank/DDBJ whole genome shotgun (WGS) entry which is preliminary data.</text>
</comment>
<evidence type="ECO:0000313" key="4">
    <source>
        <dbReference type="Proteomes" id="UP000812966"/>
    </source>
</evidence>
<proteinExistence type="predicted"/>